<evidence type="ECO:0000256" key="10">
    <source>
        <dbReference type="SAM" id="Phobius"/>
    </source>
</evidence>
<keyword evidence="8" id="KW-1015">Disulfide bond</keyword>
<dbReference type="Pfam" id="PF07884">
    <property type="entry name" value="VKOR"/>
    <property type="match status" value="1"/>
</dbReference>
<evidence type="ECO:0000256" key="1">
    <source>
        <dbReference type="ARBA" id="ARBA00004141"/>
    </source>
</evidence>
<evidence type="ECO:0000256" key="7">
    <source>
        <dbReference type="ARBA" id="ARBA00023136"/>
    </source>
</evidence>
<keyword evidence="6" id="KW-0560">Oxidoreductase</keyword>
<evidence type="ECO:0000256" key="4">
    <source>
        <dbReference type="ARBA" id="ARBA00022719"/>
    </source>
</evidence>
<dbReference type="EMBL" id="VKKG01000001">
    <property type="protein sequence ID" value="TRY19638.1"/>
    <property type="molecule type" value="Genomic_DNA"/>
</dbReference>
<evidence type="ECO:0000256" key="2">
    <source>
        <dbReference type="ARBA" id="ARBA00006214"/>
    </source>
</evidence>
<evidence type="ECO:0000259" key="11">
    <source>
        <dbReference type="SMART" id="SM00756"/>
    </source>
</evidence>
<evidence type="ECO:0000313" key="12">
    <source>
        <dbReference type="EMBL" id="TRY19638.1"/>
    </source>
</evidence>
<feature type="domain" description="Vitamin K epoxide reductase" evidence="11">
    <location>
        <begin position="27"/>
        <end position="168"/>
    </location>
</feature>
<keyword evidence="9" id="KW-0676">Redox-active center</keyword>
<feature type="transmembrane region" description="Helical" evidence="10">
    <location>
        <begin position="116"/>
        <end position="137"/>
    </location>
</feature>
<dbReference type="GO" id="GO:0048038">
    <property type="term" value="F:quinone binding"/>
    <property type="evidence" value="ECO:0007669"/>
    <property type="project" value="UniProtKB-KW"/>
</dbReference>
<evidence type="ECO:0000313" key="13">
    <source>
        <dbReference type="Proteomes" id="UP000317638"/>
    </source>
</evidence>
<comment type="caution">
    <text evidence="12">The sequence shown here is derived from an EMBL/GenBank/DDBJ whole genome shotgun (WGS) entry which is preliminary data.</text>
</comment>
<evidence type="ECO:0000256" key="3">
    <source>
        <dbReference type="ARBA" id="ARBA00022692"/>
    </source>
</evidence>
<keyword evidence="7 10" id="KW-0472">Membrane</keyword>
<comment type="subcellular location">
    <subcellularLocation>
        <location evidence="1">Membrane</location>
        <topology evidence="1">Multi-pass membrane protein</topology>
    </subcellularLocation>
</comment>
<keyword evidence="5 10" id="KW-1133">Transmembrane helix</keyword>
<keyword evidence="13" id="KW-1185">Reference proteome</keyword>
<evidence type="ECO:0000256" key="6">
    <source>
        <dbReference type="ARBA" id="ARBA00023002"/>
    </source>
</evidence>
<dbReference type="InterPro" id="IPR012932">
    <property type="entry name" value="VKOR"/>
</dbReference>
<dbReference type="InterPro" id="IPR041714">
    <property type="entry name" value="VKOR_Actinobacteria"/>
</dbReference>
<dbReference type="AlphaFoldDB" id="A0A553K4K8"/>
<keyword evidence="3 10" id="KW-0812">Transmembrane</keyword>
<dbReference type="GO" id="GO:0016491">
    <property type="term" value="F:oxidoreductase activity"/>
    <property type="evidence" value="ECO:0007669"/>
    <property type="project" value="UniProtKB-KW"/>
</dbReference>
<organism evidence="12 13">
    <name type="scientific">Tessaracoccus rhinocerotis</name>
    <dbReference type="NCBI Taxonomy" id="1689449"/>
    <lineage>
        <taxon>Bacteria</taxon>
        <taxon>Bacillati</taxon>
        <taxon>Actinomycetota</taxon>
        <taxon>Actinomycetes</taxon>
        <taxon>Propionibacteriales</taxon>
        <taxon>Propionibacteriaceae</taxon>
        <taxon>Tessaracoccus</taxon>
    </lineage>
</organism>
<dbReference type="CDD" id="cd12922">
    <property type="entry name" value="VKOR_5"/>
    <property type="match status" value="1"/>
</dbReference>
<feature type="transmembrane region" description="Helical" evidence="10">
    <location>
        <begin position="191"/>
        <end position="213"/>
    </location>
</feature>
<proteinExistence type="inferred from homology"/>
<accession>A0A553K4K8</accession>
<sequence length="217" mass="24351">MRNADAAVEADDKPSELLSEWEWLRARRFLFGEMLLFALLSLIASFVLSHDAIILAADPEATLACSINPFLDCAKVGLTWQANLFGFPNAFLGLISEPVVITIAVASLAGVRFPRWFMFTANLVYLLGVIFAYWLLFQSTYEIGALCPWCILVTISTTFVFVSMTHWNILENNLYLKPEAHRRAVAFAKGGWITISLIGWLALVVILEVFRWAPAFL</sequence>
<feature type="transmembrane region" description="Helical" evidence="10">
    <location>
        <begin position="29"/>
        <end position="48"/>
    </location>
</feature>
<name>A0A553K4K8_9ACTN</name>
<dbReference type="InterPro" id="IPR038354">
    <property type="entry name" value="VKOR_sf"/>
</dbReference>
<comment type="similarity">
    <text evidence="2">Belongs to the VKOR family.</text>
</comment>
<evidence type="ECO:0000256" key="5">
    <source>
        <dbReference type="ARBA" id="ARBA00022989"/>
    </source>
</evidence>
<dbReference type="SMART" id="SM00756">
    <property type="entry name" value="VKc"/>
    <property type="match status" value="1"/>
</dbReference>
<evidence type="ECO:0000256" key="8">
    <source>
        <dbReference type="ARBA" id="ARBA00023157"/>
    </source>
</evidence>
<protein>
    <submittedName>
        <fullName evidence="12">Vitamin K epoxide reductase family protein</fullName>
    </submittedName>
</protein>
<keyword evidence="4" id="KW-0874">Quinone</keyword>
<feature type="transmembrane region" description="Helical" evidence="10">
    <location>
        <begin position="143"/>
        <end position="170"/>
    </location>
</feature>
<dbReference type="Gene3D" id="1.20.1440.130">
    <property type="entry name" value="VKOR domain"/>
    <property type="match status" value="1"/>
</dbReference>
<dbReference type="RefSeq" id="WP_143936724.1">
    <property type="nucleotide sequence ID" value="NZ_VKKG01000001.1"/>
</dbReference>
<evidence type="ECO:0000256" key="9">
    <source>
        <dbReference type="ARBA" id="ARBA00023284"/>
    </source>
</evidence>
<dbReference type="GO" id="GO:0016020">
    <property type="term" value="C:membrane"/>
    <property type="evidence" value="ECO:0007669"/>
    <property type="project" value="UniProtKB-SubCell"/>
</dbReference>
<reference evidence="12 13" key="1">
    <citation type="submission" date="2019-07" db="EMBL/GenBank/DDBJ databases">
        <authorList>
            <person name="Zhou L.-Y."/>
        </authorList>
    </citation>
    <scope>NUCLEOTIDE SEQUENCE [LARGE SCALE GENOMIC DNA]</scope>
    <source>
        <strain evidence="12 13">YIM 101269</strain>
    </source>
</reference>
<dbReference type="OrthoDB" id="9783799at2"/>
<feature type="transmembrane region" description="Helical" evidence="10">
    <location>
        <begin position="90"/>
        <end position="109"/>
    </location>
</feature>
<dbReference type="Proteomes" id="UP000317638">
    <property type="component" value="Unassembled WGS sequence"/>
</dbReference>
<gene>
    <name evidence="12" type="ORF">FOJ82_01720</name>
</gene>